<gene>
    <name evidence="2" type="ORF">NDI37_06085</name>
</gene>
<protein>
    <submittedName>
        <fullName evidence="2">Uncharacterized protein</fullName>
    </submittedName>
</protein>
<keyword evidence="1" id="KW-0732">Signal</keyword>
<feature type="signal peptide" evidence="1">
    <location>
        <begin position="1"/>
        <end position="28"/>
    </location>
</feature>
<evidence type="ECO:0000313" key="2">
    <source>
        <dbReference type="EMBL" id="MEP0864031.1"/>
    </source>
</evidence>
<keyword evidence="3" id="KW-1185">Reference proteome</keyword>
<evidence type="ECO:0000313" key="3">
    <source>
        <dbReference type="Proteomes" id="UP001442494"/>
    </source>
</evidence>
<name>A0ABV0JKR7_9CYAN</name>
<organism evidence="2 3">
    <name type="scientific">Funiculus sociatus GB2-A5</name>
    <dbReference type="NCBI Taxonomy" id="2933946"/>
    <lineage>
        <taxon>Bacteria</taxon>
        <taxon>Bacillati</taxon>
        <taxon>Cyanobacteriota</taxon>
        <taxon>Cyanophyceae</taxon>
        <taxon>Coleofasciculales</taxon>
        <taxon>Coleofasciculaceae</taxon>
        <taxon>Funiculus</taxon>
    </lineage>
</organism>
<dbReference type="EMBL" id="JAMPKK010000009">
    <property type="protein sequence ID" value="MEP0864031.1"/>
    <property type="molecule type" value="Genomic_DNA"/>
</dbReference>
<sequence length="71" mass="7800">MSLKPKIPLSRILTNCLLRTIVPVMSLAAPIPPVQGLIPSFSAFEVKYADSNPHPVVSVYGTERQLKRSLI</sequence>
<reference evidence="2 3" key="1">
    <citation type="submission" date="2022-04" db="EMBL/GenBank/DDBJ databases">
        <title>Positive selection, recombination, and allopatry shape intraspecific diversity of widespread and dominant cyanobacteria.</title>
        <authorList>
            <person name="Wei J."/>
            <person name="Shu W."/>
            <person name="Hu C."/>
        </authorList>
    </citation>
    <scope>NUCLEOTIDE SEQUENCE [LARGE SCALE GENOMIC DNA]</scope>
    <source>
        <strain evidence="2 3">GB2-A5</strain>
    </source>
</reference>
<evidence type="ECO:0000256" key="1">
    <source>
        <dbReference type="SAM" id="SignalP"/>
    </source>
</evidence>
<feature type="chain" id="PRO_5047025305" evidence="1">
    <location>
        <begin position="29"/>
        <end position="71"/>
    </location>
</feature>
<accession>A0ABV0JKR7</accession>
<dbReference type="RefSeq" id="WP_190418336.1">
    <property type="nucleotide sequence ID" value="NZ_JAMPKK010000009.1"/>
</dbReference>
<dbReference type="Proteomes" id="UP001442494">
    <property type="component" value="Unassembled WGS sequence"/>
</dbReference>
<comment type="caution">
    <text evidence="2">The sequence shown here is derived from an EMBL/GenBank/DDBJ whole genome shotgun (WGS) entry which is preliminary data.</text>
</comment>
<proteinExistence type="predicted"/>